<accession>A0A415Q9I8</accession>
<dbReference type="RefSeq" id="WP_118451140.1">
    <property type="nucleotide sequence ID" value="NZ_CABJDM010000050.1"/>
</dbReference>
<reference evidence="3 4" key="1">
    <citation type="submission" date="2018-08" db="EMBL/GenBank/DDBJ databases">
        <title>A genome reference for cultivated species of the human gut microbiota.</title>
        <authorList>
            <person name="Zou Y."/>
            <person name="Xue W."/>
            <person name="Luo G."/>
        </authorList>
    </citation>
    <scope>NUCLEOTIDE SEQUENCE [LARGE SCALE GENOMIC DNA]</scope>
    <source>
        <strain evidence="3 4">AF34-33</strain>
    </source>
</reference>
<evidence type="ECO:0000313" key="4">
    <source>
        <dbReference type="Proteomes" id="UP000286038"/>
    </source>
</evidence>
<organism evidence="3 4">
    <name type="scientific">Butyricimonas virosa</name>
    <dbReference type="NCBI Taxonomy" id="544645"/>
    <lineage>
        <taxon>Bacteria</taxon>
        <taxon>Pseudomonadati</taxon>
        <taxon>Bacteroidota</taxon>
        <taxon>Bacteroidia</taxon>
        <taxon>Bacteroidales</taxon>
        <taxon>Odoribacteraceae</taxon>
        <taxon>Butyricimonas</taxon>
    </lineage>
</organism>
<evidence type="ECO:0000259" key="2">
    <source>
        <dbReference type="PROSITE" id="PS50943"/>
    </source>
</evidence>
<comment type="caution">
    <text evidence="3">The sequence shown here is derived from an EMBL/GenBank/DDBJ whole genome shotgun (WGS) entry which is preliminary data.</text>
</comment>
<dbReference type="AlphaFoldDB" id="A0A415Q9I8"/>
<evidence type="ECO:0000256" key="1">
    <source>
        <dbReference type="SAM" id="MobiDB-lite"/>
    </source>
</evidence>
<feature type="region of interest" description="Disordered" evidence="1">
    <location>
        <begin position="106"/>
        <end position="133"/>
    </location>
</feature>
<dbReference type="Proteomes" id="UP000286038">
    <property type="component" value="Unassembled WGS sequence"/>
</dbReference>
<dbReference type="GO" id="GO:0003677">
    <property type="term" value="F:DNA binding"/>
    <property type="evidence" value="ECO:0007669"/>
    <property type="project" value="InterPro"/>
</dbReference>
<dbReference type="SUPFAM" id="SSF47413">
    <property type="entry name" value="lambda repressor-like DNA-binding domains"/>
    <property type="match status" value="1"/>
</dbReference>
<gene>
    <name evidence="3" type="ORF">DWZ68_18205</name>
</gene>
<dbReference type="CDD" id="cd00093">
    <property type="entry name" value="HTH_XRE"/>
    <property type="match status" value="1"/>
</dbReference>
<feature type="compositionally biased region" description="Basic and acidic residues" evidence="1">
    <location>
        <begin position="106"/>
        <end position="127"/>
    </location>
</feature>
<dbReference type="PROSITE" id="PS50943">
    <property type="entry name" value="HTH_CROC1"/>
    <property type="match status" value="1"/>
</dbReference>
<dbReference type="EMBL" id="QRPV01000050">
    <property type="protein sequence ID" value="RHM37935.1"/>
    <property type="molecule type" value="Genomic_DNA"/>
</dbReference>
<protein>
    <submittedName>
        <fullName evidence="3">XRE family transcriptional regulator</fullName>
    </submittedName>
</protein>
<dbReference type="InterPro" id="IPR001387">
    <property type="entry name" value="Cro/C1-type_HTH"/>
</dbReference>
<evidence type="ECO:0000313" key="3">
    <source>
        <dbReference type="EMBL" id="RHM37935.1"/>
    </source>
</evidence>
<dbReference type="InterPro" id="IPR010982">
    <property type="entry name" value="Lambda_DNA-bd_dom_sf"/>
</dbReference>
<name>A0A415Q9I8_9BACT</name>
<dbReference type="Pfam" id="PF13443">
    <property type="entry name" value="HTH_26"/>
    <property type="match status" value="1"/>
</dbReference>
<dbReference type="Gene3D" id="1.10.260.40">
    <property type="entry name" value="lambda repressor-like DNA-binding domains"/>
    <property type="match status" value="1"/>
</dbReference>
<sequence length="133" mass="15744">MAATQENIKKKMNTEIELFVINKVKEYRIAAKLSKRKLSLELRLNHNYVSRTENPNLDTKYNLNHLNELAKIFNCTIADFMPTPYVKQDTIEEYLEIHPKQKARNEKMMKDYEEKGRVKREAKEKAAAKTKKK</sequence>
<feature type="domain" description="HTH cro/C1-type" evidence="2">
    <location>
        <begin position="24"/>
        <end position="80"/>
    </location>
</feature>
<proteinExistence type="predicted"/>